<dbReference type="eggNOG" id="COG1331">
    <property type="taxonomic scope" value="Bacteria"/>
</dbReference>
<evidence type="ECO:0000259" key="2">
    <source>
        <dbReference type="PROSITE" id="PS51352"/>
    </source>
</evidence>
<sequence>MKRTIQNSLLLVIVLVTVSQLAIAQDPITEDKQGIQFFKGSWDEALAKAKKTKKLLFIDAYATWCGPCKMMDKNVFTKKEVGDYYNKNFIPVKIDVDSTTGRPIASKYKVTAMPTYLFVDGEGKLVYKKLGYMKPTEFIEVGKSALEIPALHEKFAKGDRSKEFLTKYLAAVDNAEASVAKNYFKKVTDKELLYDKNVFKIMTSYTRDPESREFKYFLAHTQDFKDEYGNRAINVAVGILDNLYEQSFKQKDTKALQQLFSVLRKLDPVMPKTKSEKIIEKLQKQFDKKK</sequence>
<dbReference type="OrthoDB" id="645813at2"/>
<dbReference type="Gene3D" id="3.40.30.10">
    <property type="entry name" value="Glutaredoxin"/>
    <property type="match status" value="1"/>
</dbReference>
<dbReference type="Pfam" id="PF13899">
    <property type="entry name" value="Thioredoxin_7"/>
    <property type="match status" value="1"/>
</dbReference>
<dbReference type="PROSITE" id="PS51352">
    <property type="entry name" value="THIOREDOXIN_2"/>
    <property type="match status" value="1"/>
</dbReference>
<dbReference type="InterPro" id="IPR013766">
    <property type="entry name" value="Thioredoxin_domain"/>
</dbReference>
<dbReference type="PANTHER" id="PTHR10438">
    <property type="entry name" value="THIOREDOXIN"/>
    <property type="match status" value="1"/>
</dbReference>
<feature type="domain" description="Thioredoxin" evidence="2">
    <location>
        <begin position="18"/>
        <end position="147"/>
    </location>
</feature>
<keyword evidence="4" id="KW-1185">Reference proteome</keyword>
<dbReference type="AlphaFoldDB" id="A1ZNU8"/>
<dbReference type="GO" id="GO:0016853">
    <property type="term" value="F:isomerase activity"/>
    <property type="evidence" value="ECO:0007669"/>
    <property type="project" value="UniProtKB-KW"/>
</dbReference>
<comment type="caution">
    <text evidence="3">The sequence shown here is derived from an EMBL/GenBank/DDBJ whole genome shotgun (WGS) entry which is preliminary data.</text>
</comment>
<dbReference type="EMBL" id="AAWS01000019">
    <property type="protein sequence ID" value="EAY27987.1"/>
    <property type="molecule type" value="Genomic_DNA"/>
</dbReference>
<dbReference type="RefSeq" id="WP_002698661.1">
    <property type="nucleotide sequence ID" value="NZ_AAWS01000019.1"/>
</dbReference>
<name>A1ZNU8_MICM2</name>
<evidence type="ECO:0000313" key="4">
    <source>
        <dbReference type="Proteomes" id="UP000004095"/>
    </source>
</evidence>
<evidence type="ECO:0000313" key="3">
    <source>
        <dbReference type="EMBL" id="EAY27987.1"/>
    </source>
</evidence>
<feature type="chain" id="PRO_5002641558" evidence="1">
    <location>
        <begin position="25"/>
        <end position="290"/>
    </location>
</feature>
<reference evidence="3 4" key="1">
    <citation type="submission" date="2007-01" db="EMBL/GenBank/DDBJ databases">
        <authorList>
            <person name="Haygood M."/>
            <person name="Podell S."/>
            <person name="Anderson C."/>
            <person name="Hopkinson B."/>
            <person name="Roe K."/>
            <person name="Barbeau K."/>
            <person name="Gaasterland T."/>
            <person name="Ferriera S."/>
            <person name="Johnson J."/>
            <person name="Kravitz S."/>
            <person name="Beeson K."/>
            <person name="Sutton G."/>
            <person name="Rogers Y.-H."/>
            <person name="Friedman R."/>
            <person name="Frazier M."/>
            <person name="Venter J.C."/>
        </authorList>
    </citation>
    <scope>NUCLEOTIDE SEQUENCE [LARGE SCALE GENOMIC DNA]</scope>
    <source>
        <strain evidence="3 4">ATCC 23134</strain>
    </source>
</reference>
<dbReference type="SUPFAM" id="SSF52833">
    <property type="entry name" value="Thioredoxin-like"/>
    <property type="match status" value="1"/>
</dbReference>
<protein>
    <submittedName>
        <fullName evidence="3">Putative disulphide-isomerase</fullName>
    </submittedName>
</protein>
<proteinExistence type="predicted"/>
<gene>
    <name evidence="3" type="ORF">M23134_02656</name>
</gene>
<feature type="signal peptide" evidence="1">
    <location>
        <begin position="1"/>
        <end position="24"/>
    </location>
</feature>
<dbReference type="PANTHER" id="PTHR10438:SF463">
    <property type="entry name" value="THIOREDOXIN"/>
    <property type="match status" value="1"/>
</dbReference>
<organism evidence="3 4">
    <name type="scientific">Microscilla marina ATCC 23134</name>
    <dbReference type="NCBI Taxonomy" id="313606"/>
    <lineage>
        <taxon>Bacteria</taxon>
        <taxon>Pseudomonadati</taxon>
        <taxon>Bacteroidota</taxon>
        <taxon>Cytophagia</taxon>
        <taxon>Cytophagales</taxon>
        <taxon>Microscillaceae</taxon>
        <taxon>Microscilla</taxon>
    </lineage>
</organism>
<evidence type="ECO:0000256" key="1">
    <source>
        <dbReference type="SAM" id="SignalP"/>
    </source>
</evidence>
<dbReference type="InterPro" id="IPR050620">
    <property type="entry name" value="Thioredoxin_H-type-like"/>
</dbReference>
<dbReference type="Proteomes" id="UP000004095">
    <property type="component" value="Unassembled WGS sequence"/>
</dbReference>
<accession>A1ZNU8</accession>
<keyword evidence="3" id="KW-0413">Isomerase</keyword>
<keyword evidence="1" id="KW-0732">Signal</keyword>
<dbReference type="InterPro" id="IPR036249">
    <property type="entry name" value="Thioredoxin-like_sf"/>
</dbReference>